<dbReference type="Pfam" id="PF14316">
    <property type="entry name" value="DUF4381"/>
    <property type="match status" value="1"/>
</dbReference>
<gene>
    <name evidence="2" type="ORF">MNBD_GAMMA04-2209</name>
</gene>
<keyword evidence="1" id="KW-0472">Membrane</keyword>
<keyword evidence="1" id="KW-0812">Transmembrane</keyword>
<dbReference type="EMBL" id="UOFB01000074">
    <property type="protein sequence ID" value="VAW45157.1"/>
    <property type="molecule type" value="Genomic_DNA"/>
</dbReference>
<evidence type="ECO:0000313" key="2">
    <source>
        <dbReference type="EMBL" id="VAW45157.1"/>
    </source>
</evidence>
<dbReference type="InterPro" id="IPR025489">
    <property type="entry name" value="DUF4381"/>
</dbReference>
<protein>
    <recommendedName>
        <fullName evidence="3">DUF4381 domain-containing protein</fullName>
    </recommendedName>
</protein>
<organism evidence="2">
    <name type="scientific">hydrothermal vent metagenome</name>
    <dbReference type="NCBI Taxonomy" id="652676"/>
    <lineage>
        <taxon>unclassified sequences</taxon>
        <taxon>metagenomes</taxon>
        <taxon>ecological metagenomes</taxon>
    </lineage>
</organism>
<dbReference type="AlphaFoldDB" id="A0A3B0W362"/>
<name>A0A3B0W362_9ZZZZ</name>
<proteinExistence type="predicted"/>
<sequence length="167" mass="19651">MKLTEQQQQLLNQLQDIQLPDPIGWWPLSYTWWLLIFMVGMLLVGFIWYYFDQKKRNAYRAEALAYLHALESSPNNPYQQLLEVNRLLKQVALTCYPRIDVAPLNDQAWLDFLAKTAAHIKQPEQALTILQRAYQPPSQTPEQKQADLYALNQLKQYAQAWIKGHHK</sequence>
<evidence type="ECO:0000256" key="1">
    <source>
        <dbReference type="SAM" id="Phobius"/>
    </source>
</evidence>
<keyword evidence="1" id="KW-1133">Transmembrane helix</keyword>
<evidence type="ECO:0008006" key="3">
    <source>
        <dbReference type="Google" id="ProtNLM"/>
    </source>
</evidence>
<feature type="transmembrane region" description="Helical" evidence="1">
    <location>
        <begin position="30"/>
        <end position="51"/>
    </location>
</feature>
<reference evidence="2" key="1">
    <citation type="submission" date="2018-06" db="EMBL/GenBank/DDBJ databases">
        <authorList>
            <person name="Zhirakovskaya E."/>
        </authorList>
    </citation>
    <scope>NUCLEOTIDE SEQUENCE</scope>
</reference>
<accession>A0A3B0W362</accession>